<gene>
    <name evidence="5" type="ORF">EQU24_08200</name>
</gene>
<keyword evidence="5" id="KW-0540">Nuclease</keyword>
<sequence length="388" mass="43782">MHGWKTVSLGDVCVIEKTKYKDGELPYVGMEDIVSGTGKFVGSREPKKVGSSTFHFTPEHLLYGRLRPYLNKVLLPDFEGHCSSEIFPLLPKSELDKSFLFYWITSEQVVKEINRTCTGARMPRANVNEVLKFDIPIPPIDEQKCIVAILDEAFAGIDTAIANTEKNLANARELFESYLNSVFSERGEDWEETTLGDSCEFYNGKAHEKCINESGKFVVVNSKFISSDGAVFKMTDNQLFALLTKDIAMVMSDVPKGKALAKCFLVDVDKKYTLNQRICCIRSSNFVTKYLYYHLNRHPYLLSFDNGENQTNLRKNDILKCPLLMPSEEEQSDIVSRLDSMGEGTQQLAAIYQQKLNSLKELKQSLLQKAFSGELTAKPDKLIDEAVA</sequence>
<evidence type="ECO:0000313" key="5">
    <source>
        <dbReference type="EMBL" id="QCW82221.1"/>
    </source>
</evidence>
<dbReference type="Pfam" id="PF01420">
    <property type="entry name" value="Methylase_S"/>
    <property type="match status" value="2"/>
</dbReference>
<keyword evidence="5" id="KW-0378">Hydrolase</keyword>
<dbReference type="InterPro" id="IPR044946">
    <property type="entry name" value="Restrct_endonuc_typeI_TRD_sf"/>
</dbReference>
<dbReference type="PANTHER" id="PTHR30408">
    <property type="entry name" value="TYPE-1 RESTRICTION ENZYME ECOKI SPECIFICITY PROTEIN"/>
    <property type="match status" value="1"/>
</dbReference>
<dbReference type="REBASE" id="341828">
    <property type="entry name" value="S.Mbu5GB1CORF8195P"/>
</dbReference>
<name>A0A4P9UPQ7_METBY</name>
<dbReference type="GO" id="GO:0004519">
    <property type="term" value="F:endonuclease activity"/>
    <property type="evidence" value="ECO:0007669"/>
    <property type="project" value="UniProtKB-KW"/>
</dbReference>
<dbReference type="EMBL" id="CP035467">
    <property type="protein sequence ID" value="QCW82221.1"/>
    <property type="molecule type" value="Genomic_DNA"/>
</dbReference>
<dbReference type="PANTHER" id="PTHR30408:SF12">
    <property type="entry name" value="TYPE I RESTRICTION ENZYME MJAVIII SPECIFICITY SUBUNIT"/>
    <property type="match status" value="1"/>
</dbReference>
<accession>A0A4P9UPQ7</accession>
<dbReference type="InterPro" id="IPR000055">
    <property type="entry name" value="Restrct_endonuc_typeI_TRD"/>
</dbReference>
<dbReference type="AlphaFoldDB" id="A0A4P9UPQ7"/>
<dbReference type="RefSeq" id="WP_017839947.1">
    <property type="nucleotide sequence ID" value="NZ_CP035467.1"/>
</dbReference>
<evidence type="ECO:0000256" key="3">
    <source>
        <dbReference type="ARBA" id="ARBA00023125"/>
    </source>
</evidence>
<evidence type="ECO:0000256" key="2">
    <source>
        <dbReference type="ARBA" id="ARBA00022747"/>
    </source>
</evidence>
<keyword evidence="6" id="KW-1185">Reference proteome</keyword>
<dbReference type="KEGG" id="mbur:EQU24_08200"/>
<protein>
    <submittedName>
        <fullName evidence="5">Restriction endonuclease subunit S</fullName>
    </submittedName>
</protein>
<keyword evidence="3" id="KW-0238">DNA-binding</keyword>
<dbReference type="GO" id="GO:0003677">
    <property type="term" value="F:DNA binding"/>
    <property type="evidence" value="ECO:0007669"/>
    <property type="project" value="UniProtKB-KW"/>
</dbReference>
<dbReference type="OrthoDB" id="9798929at2"/>
<dbReference type="SUPFAM" id="SSF116734">
    <property type="entry name" value="DNA methylase specificity domain"/>
    <property type="match status" value="2"/>
</dbReference>
<dbReference type="STRING" id="675511.GCA_000341735_01381"/>
<feature type="domain" description="Type I restriction modification DNA specificity" evidence="4">
    <location>
        <begin position="2"/>
        <end position="155"/>
    </location>
</feature>
<feature type="domain" description="Type I restriction modification DNA specificity" evidence="4">
    <location>
        <begin position="188"/>
        <end position="348"/>
    </location>
</feature>
<dbReference type="InterPro" id="IPR052021">
    <property type="entry name" value="Type-I_RS_S_subunit"/>
</dbReference>
<evidence type="ECO:0000259" key="4">
    <source>
        <dbReference type="Pfam" id="PF01420"/>
    </source>
</evidence>
<evidence type="ECO:0000313" key="6">
    <source>
        <dbReference type="Proteomes" id="UP000305881"/>
    </source>
</evidence>
<reference evidence="6" key="1">
    <citation type="journal article" date="2019" name="J. Bacteriol.">
        <title>A Mutagenic Screen Identifies a TonB-Dependent Receptor Required for the Lanthanide Metal Switch in the Type I Methanotroph 'Methylotuvimicrobium buryatense' 5GB1C.</title>
        <authorList>
            <person name="Groom J.D."/>
            <person name="Ford S.M."/>
            <person name="Pesesky M.W."/>
            <person name="Lidstrom M.E."/>
        </authorList>
    </citation>
    <scope>NUCLEOTIDE SEQUENCE [LARGE SCALE GENOMIC DNA]</scope>
    <source>
        <strain evidence="6">5GB1C</strain>
    </source>
</reference>
<keyword evidence="5" id="KW-0255">Endonuclease</keyword>
<proteinExistence type="inferred from homology"/>
<organism evidence="5 6">
    <name type="scientific">Methylotuvimicrobium buryatense</name>
    <name type="common">Methylomicrobium buryatense</name>
    <dbReference type="NCBI Taxonomy" id="95641"/>
    <lineage>
        <taxon>Bacteria</taxon>
        <taxon>Pseudomonadati</taxon>
        <taxon>Pseudomonadota</taxon>
        <taxon>Gammaproteobacteria</taxon>
        <taxon>Methylococcales</taxon>
        <taxon>Methylococcaceae</taxon>
        <taxon>Methylotuvimicrobium</taxon>
    </lineage>
</organism>
<keyword evidence="2" id="KW-0680">Restriction system</keyword>
<comment type="similarity">
    <text evidence="1">Belongs to the type-I restriction system S methylase family.</text>
</comment>
<evidence type="ECO:0000256" key="1">
    <source>
        <dbReference type="ARBA" id="ARBA00010923"/>
    </source>
</evidence>
<dbReference type="Gene3D" id="3.90.220.20">
    <property type="entry name" value="DNA methylase specificity domains"/>
    <property type="match status" value="2"/>
</dbReference>
<dbReference type="Proteomes" id="UP000305881">
    <property type="component" value="Chromosome"/>
</dbReference>
<dbReference type="GO" id="GO:0009307">
    <property type="term" value="P:DNA restriction-modification system"/>
    <property type="evidence" value="ECO:0007669"/>
    <property type="project" value="UniProtKB-KW"/>
</dbReference>